<dbReference type="InterPro" id="IPR009081">
    <property type="entry name" value="PP-bd_ACP"/>
</dbReference>
<dbReference type="Gene3D" id="1.10.1200.10">
    <property type="entry name" value="ACP-like"/>
    <property type="match status" value="1"/>
</dbReference>
<proteinExistence type="predicted"/>
<accession>A0A2W5WQP7</accession>
<name>A0A2W5WQP7_9CAUL</name>
<protein>
    <recommendedName>
        <fullName evidence="1">Carrier domain-containing protein</fullName>
    </recommendedName>
</protein>
<sequence>MTTDTTIAGRVRRIIAGYSNRDAAILSAADTLHELGLGDLESIEISLDIEEIVDAEGSDDAWEQCQTVGDFIKYAEKLAGVQAMAA</sequence>
<dbReference type="PROSITE" id="PS50075">
    <property type="entry name" value="CARRIER"/>
    <property type="match status" value="1"/>
</dbReference>
<evidence type="ECO:0000313" key="3">
    <source>
        <dbReference type="Proteomes" id="UP000249393"/>
    </source>
</evidence>
<evidence type="ECO:0000313" key="2">
    <source>
        <dbReference type="EMBL" id="PZR36458.1"/>
    </source>
</evidence>
<dbReference type="EMBL" id="QFQZ01000006">
    <property type="protein sequence ID" value="PZR36458.1"/>
    <property type="molecule type" value="Genomic_DNA"/>
</dbReference>
<dbReference type="InterPro" id="IPR036736">
    <property type="entry name" value="ACP-like_sf"/>
</dbReference>
<dbReference type="Proteomes" id="UP000249393">
    <property type="component" value="Unassembled WGS sequence"/>
</dbReference>
<dbReference type="RefSeq" id="WP_304273974.1">
    <property type="nucleotide sequence ID" value="NZ_QFQZ01000006.1"/>
</dbReference>
<comment type="caution">
    <text evidence="2">The sequence shown here is derived from an EMBL/GenBank/DDBJ whole genome shotgun (WGS) entry which is preliminary data.</text>
</comment>
<feature type="domain" description="Carrier" evidence="1">
    <location>
        <begin position="2"/>
        <end position="79"/>
    </location>
</feature>
<dbReference type="SUPFAM" id="SSF47336">
    <property type="entry name" value="ACP-like"/>
    <property type="match status" value="1"/>
</dbReference>
<gene>
    <name evidence="2" type="ORF">DI526_03200</name>
</gene>
<evidence type="ECO:0000259" key="1">
    <source>
        <dbReference type="PROSITE" id="PS50075"/>
    </source>
</evidence>
<dbReference type="AlphaFoldDB" id="A0A2W5WQP7"/>
<reference evidence="2 3" key="1">
    <citation type="submission" date="2017-08" db="EMBL/GenBank/DDBJ databases">
        <title>Infants hospitalized years apart are colonized by the same room-sourced microbial strains.</title>
        <authorList>
            <person name="Brooks B."/>
            <person name="Olm M.R."/>
            <person name="Firek B.A."/>
            <person name="Baker R."/>
            <person name="Thomas B.C."/>
            <person name="Morowitz M.J."/>
            <person name="Banfield J.F."/>
        </authorList>
    </citation>
    <scope>NUCLEOTIDE SEQUENCE [LARGE SCALE GENOMIC DNA]</scope>
    <source>
        <strain evidence="2">S2_003_000_R2_4</strain>
    </source>
</reference>
<organism evidence="2 3">
    <name type="scientific">Caulobacter segnis</name>
    <dbReference type="NCBI Taxonomy" id="88688"/>
    <lineage>
        <taxon>Bacteria</taxon>
        <taxon>Pseudomonadati</taxon>
        <taxon>Pseudomonadota</taxon>
        <taxon>Alphaproteobacteria</taxon>
        <taxon>Caulobacterales</taxon>
        <taxon>Caulobacteraceae</taxon>
        <taxon>Caulobacter</taxon>
    </lineage>
</organism>
<dbReference type="Pfam" id="PF00550">
    <property type="entry name" value="PP-binding"/>
    <property type="match status" value="1"/>
</dbReference>